<dbReference type="RefSeq" id="WP_342757124.1">
    <property type="nucleotide sequence ID" value="NZ_CP146256.1"/>
</dbReference>
<protein>
    <recommendedName>
        <fullName evidence="4">Dolichyl-phosphate-mannose-protein mannosyltransferase</fullName>
    </recommendedName>
</protein>
<reference evidence="2 3" key="1">
    <citation type="submission" date="2024-02" db="EMBL/GenBank/DDBJ databases">
        <title>Bacterial strain from lacustrine sediment.</title>
        <authorList>
            <person name="Petit C."/>
            <person name="Fadhlaoui K."/>
        </authorList>
    </citation>
    <scope>NUCLEOTIDE SEQUENCE [LARGE SCALE GENOMIC DNA]</scope>
    <source>
        <strain evidence="2 3">IPX-CK</strain>
    </source>
</reference>
<feature type="transmembrane region" description="Helical" evidence="1">
    <location>
        <begin position="151"/>
        <end position="170"/>
    </location>
</feature>
<feature type="transmembrane region" description="Helical" evidence="1">
    <location>
        <begin position="61"/>
        <end position="81"/>
    </location>
</feature>
<feature type="transmembrane region" description="Helical" evidence="1">
    <location>
        <begin position="373"/>
        <end position="393"/>
    </location>
</feature>
<feature type="transmembrane region" description="Helical" evidence="1">
    <location>
        <begin position="116"/>
        <end position="139"/>
    </location>
</feature>
<evidence type="ECO:0000313" key="2">
    <source>
        <dbReference type="EMBL" id="XAH73520.1"/>
    </source>
</evidence>
<name>A0ABZ3EVM5_9FIRM</name>
<accession>A0ABZ3EVM5</accession>
<organism evidence="2 3">
    <name type="scientific">Kineothrix sedimenti</name>
    <dbReference type="NCBI Taxonomy" id="3123317"/>
    <lineage>
        <taxon>Bacteria</taxon>
        <taxon>Bacillati</taxon>
        <taxon>Bacillota</taxon>
        <taxon>Clostridia</taxon>
        <taxon>Lachnospirales</taxon>
        <taxon>Lachnospiraceae</taxon>
        <taxon>Kineothrix</taxon>
    </lineage>
</organism>
<keyword evidence="1" id="KW-0472">Membrane</keyword>
<feature type="transmembrane region" description="Helical" evidence="1">
    <location>
        <begin position="434"/>
        <end position="454"/>
    </location>
</feature>
<gene>
    <name evidence="2" type="ORF">V6984_18760</name>
</gene>
<feature type="transmembrane region" description="Helical" evidence="1">
    <location>
        <begin position="405"/>
        <end position="428"/>
    </location>
</feature>
<feature type="transmembrane region" description="Helical" evidence="1">
    <location>
        <begin position="176"/>
        <end position="193"/>
    </location>
</feature>
<proteinExistence type="predicted"/>
<feature type="transmembrane region" description="Helical" evidence="1">
    <location>
        <begin position="93"/>
        <end position="110"/>
    </location>
</feature>
<sequence length="461" mass="52739">MTKNMKSGGLLIVLAALFLGMFAIFGPGVYNDSDQYIKMHIHREPLYPLFLLCLRELFGEVWLTAMGIIQNLLAAFSIWLFAEYMAKKFSLRFFEEIVVVLLGIMPHMVTKYFSSLHLFITNSVMSEALCIPLFTLFLLECFKILTDGEESADEIQSVWLALILALLLSLTRSQMMVTLLLWAVSVCVKLFVVRVKNGALTLRLVGAVLLIVAVAFFGRSVAVKSYNLVFNGRFINNTYGTVNTLTNILYAADREDGENIKDEEARVFFYQMYDLTEARQANYKYAGDSWREKVEHIEQWHDTVKYEMIEDVFYQTYDKTVTSDYITQNLMADEVAGKIIAGILPECFGRWFADYLLIAGYGLIRSIAVIHPVINWVAFLLYLSAIAMTIWRIRRSLREEGRISGSAWLMALSLLAIAANVFAVSLTIMALSRYMIYGFSAFYTAYFILLVEWLRTKVRRI</sequence>
<evidence type="ECO:0008006" key="4">
    <source>
        <dbReference type="Google" id="ProtNLM"/>
    </source>
</evidence>
<dbReference type="Proteomes" id="UP001451571">
    <property type="component" value="Chromosome"/>
</dbReference>
<evidence type="ECO:0000256" key="1">
    <source>
        <dbReference type="SAM" id="Phobius"/>
    </source>
</evidence>
<keyword evidence="1" id="KW-0812">Transmembrane</keyword>
<keyword evidence="3" id="KW-1185">Reference proteome</keyword>
<keyword evidence="1" id="KW-1133">Transmembrane helix</keyword>
<dbReference type="EMBL" id="CP146256">
    <property type="protein sequence ID" value="XAH73520.1"/>
    <property type="molecule type" value="Genomic_DNA"/>
</dbReference>
<evidence type="ECO:0000313" key="3">
    <source>
        <dbReference type="Proteomes" id="UP001451571"/>
    </source>
</evidence>
<feature type="transmembrane region" description="Helical" evidence="1">
    <location>
        <begin position="200"/>
        <end position="218"/>
    </location>
</feature>